<name>A0ABS5YZM4_9ACTN</name>
<keyword evidence="1" id="KW-0560">Oxidoreductase</keyword>
<reference evidence="2 3" key="1">
    <citation type="submission" date="2021-06" db="EMBL/GenBank/DDBJ databases">
        <title>Actinoplanes lichenicola sp. nov., and Actinoplanes ovalisporus sp. nov., isolated from lichen in Thailand.</title>
        <authorList>
            <person name="Saeng-In P."/>
            <person name="Kanchanasin P."/>
            <person name="Yuki M."/>
            <person name="Kudo T."/>
            <person name="Ohkuma M."/>
            <person name="Phongsopitanun W."/>
            <person name="Tanasupawat S."/>
        </authorList>
    </citation>
    <scope>NUCLEOTIDE SEQUENCE [LARGE SCALE GENOMIC DNA]</scope>
    <source>
        <strain evidence="2 3">NBRC 110975</strain>
    </source>
</reference>
<dbReference type="SUPFAM" id="SSF51735">
    <property type="entry name" value="NAD(P)-binding Rossmann-fold domains"/>
    <property type="match status" value="1"/>
</dbReference>
<keyword evidence="3" id="KW-1185">Reference proteome</keyword>
<comment type="caution">
    <text evidence="2">The sequence shown here is derived from an EMBL/GenBank/DDBJ whole genome shotgun (WGS) entry which is preliminary data.</text>
</comment>
<dbReference type="RefSeq" id="WP_215793132.1">
    <property type="nucleotide sequence ID" value="NZ_JAHKKG010000013.1"/>
</dbReference>
<gene>
    <name evidence="2" type="ORF">KOI35_35770</name>
</gene>
<accession>A0ABS5YZM4</accession>
<dbReference type="PANTHER" id="PTHR47534:SF3">
    <property type="entry name" value="ALCOHOL DEHYDROGENASE-LIKE C-TERMINAL DOMAIN-CONTAINING PROTEIN"/>
    <property type="match status" value="1"/>
</dbReference>
<dbReference type="Pfam" id="PF00106">
    <property type="entry name" value="adh_short"/>
    <property type="match status" value="1"/>
</dbReference>
<evidence type="ECO:0000313" key="3">
    <source>
        <dbReference type="Proteomes" id="UP001519654"/>
    </source>
</evidence>
<evidence type="ECO:0000256" key="1">
    <source>
        <dbReference type="ARBA" id="ARBA00023002"/>
    </source>
</evidence>
<dbReference type="InterPro" id="IPR002347">
    <property type="entry name" value="SDR_fam"/>
</dbReference>
<dbReference type="Gene3D" id="3.40.50.720">
    <property type="entry name" value="NAD(P)-binding Rossmann-like Domain"/>
    <property type="match status" value="1"/>
</dbReference>
<dbReference type="InterPro" id="IPR052228">
    <property type="entry name" value="Sec_Metab_Biosynth_Oxidored"/>
</dbReference>
<dbReference type="EMBL" id="JAHKKG010000013">
    <property type="protein sequence ID" value="MBU2668882.1"/>
    <property type="molecule type" value="Genomic_DNA"/>
</dbReference>
<dbReference type="InterPro" id="IPR036291">
    <property type="entry name" value="NAD(P)-bd_dom_sf"/>
</dbReference>
<protein>
    <submittedName>
        <fullName evidence="2">SDR family NAD(P)-dependent oxidoreductase</fullName>
    </submittedName>
</protein>
<organism evidence="2 3">
    <name type="scientific">Paractinoplanes bogorensis</name>
    <dbReference type="NCBI Taxonomy" id="1610840"/>
    <lineage>
        <taxon>Bacteria</taxon>
        <taxon>Bacillati</taxon>
        <taxon>Actinomycetota</taxon>
        <taxon>Actinomycetes</taxon>
        <taxon>Micromonosporales</taxon>
        <taxon>Micromonosporaceae</taxon>
        <taxon>Paractinoplanes</taxon>
    </lineage>
</organism>
<dbReference type="PRINTS" id="PR00081">
    <property type="entry name" value="GDHRDH"/>
</dbReference>
<sequence>MKRDPSAPHPLRAGDPAGLNVAVIGGTGGIGRAISRSLAARGANVLVAGRTFRDADVPGIEFRPADLSLMREAERIAHELPAETLDLLIFTTGILAAPKRRVTAEGIEEDTAVSYLSRLVILRAIADRLGTGRDQRPRAFVMGFPGNGQVGTLGDLNAERTYRNMAVHMNTVAGNESLALDAAKRYPRLDVFGLNPGFVKSEIRGNLFGPGTLRHRLFEGALGLVTTSTDRYAQRITPILTSPDLATRSGAMIDRKGAVIHPTPGLTDARVAEFLNESTALIARAGVTVPPK</sequence>
<evidence type="ECO:0000313" key="2">
    <source>
        <dbReference type="EMBL" id="MBU2668882.1"/>
    </source>
</evidence>
<dbReference type="Proteomes" id="UP001519654">
    <property type="component" value="Unassembled WGS sequence"/>
</dbReference>
<proteinExistence type="predicted"/>
<dbReference type="PANTHER" id="PTHR47534">
    <property type="entry name" value="YALI0E05731P"/>
    <property type="match status" value="1"/>
</dbReference>